<keyword evidence="2" id="KW-0540">Nuclease</keyword>
<gene>
    <name evidence="6" type="primary">endA</name>
    <name evidence="6" type="ORF">NCTC3166_00750</name>
</gene>
<feature type="domain" description="DNA/RNA non-specific endonuclease/pyrophosphatase/phosphodiesterase" evidence="5">
    <location>
        <begin position="119"/>
        <end position="293"/>
    </location>
</feature>
<evidence type="ECO:0000259" key="5">
    <source>
        <dbReference type="SMART" id="SM00892"/>
    </source>
</evidence>
<dbReference type="GO" id="GO:0004519">
    <property type="term" value="F:endonuclease activity"/>
    <property type="evidence" value="ECO:0007669"/>
    <property type="project" value="UniProtKB-KW"/>
</dbReference>
<dbReference type="GO" id="GO:0046872">
    <property type="term" value="F:metal ion binding"/>
    <property type="evidence" value="ECO:0007669"/>
    <property type="project" value="UniProtKB-KW"/>
</dbReference>
<evidence type="ECO:0000256" key="2">
    <source>
        <dbReference type="ARBA" id="ARBA00022722"/>
    </source>
</evidence>
<dbReference type="Proteomes" id="UP000270025">
    <property type="component" value="Chromosome"/>
</dbReference>
<dbReference type="EC" id="3.1.30.-" evidence="6"/>
<dbReference type="Pfam" id="PF01223">
    <property type="entry name" value="Endonuclease_NS"/>
    <property type="match status" value="1"/>
</dbReference>
<evidence type="ECO:0000313" key="7">
    <source>
        <dbReference type="Proteomes" id="UP000270025"/>
    </source>
</evidence>
<dbReference type="InterPro" id="IPR001604">
    <property type="entry name" value="Endo_G_ENPP1-like_dom"/>
</dbReference>
<evidence type="ECO:0000256" key="3">
    <source>
        <dbReference type="ARBA" id="ARBA00022723"/>
    </source>
</evidence>
<organism evidence="6 7">
    <name type="scientific">Streptococcus viridans</name>
    <dbReference type="NCBI Taxonomy" id="78535"/>
    <lineage>
        <taxon>Bacteria</taxon>
        <taxon>Bacillati</taxon>
        <taxon>Bacillota</taxon>
        <taxon>Bacilli</taxon>
        <taxon>Lactobacillales</taxon>
        <taxon>Streptococcaceae</taxon>
        <taxon>Streptococcus</taxon>
    </lineage>
</organism>
<dbReference type="GO" id="GO:0003676">
    <property type="term" value="F:nucleic acid binding"/>
    <property type="evidence" value="ECO:0007669"/>
    <property type="project" value="InterPro"/>
</dbReference>
<dbReference type="InterPro" id="IPR018524">
    <property type="entry name" value="DNA/RNA_endonuclease_AS"/>
</dbReference>
<name>A0A447Z3M5_9STRE</name>
<dbReference type="SMART" id="SM00892">
    <property type="entry name" value="Endonuclease_NS"/>
    <property type="match status" value="1"/>
</dbReference>
<accession>A0A447Z3M5</accession>
<comment type="similarity">
    <text evidence="1">Belongs to the DNA/RNA non-specific endonuclease family.</text>
</comment>
<evidence type="ECO:0000256" key="1">
    <source>
        <dbReference type="ARBA" id="ARBA00010052"/>
    </source>
</evidence>
<dbReference type="Gene3D" id="3.40.570.10">
    <property type="entry name" value="Extracellular Endonuclease, subunit A"/>
    <property type="match status" value="1"/>
</dbReference>
<dbReference type="AlphaFoldDB" id="A0A447Z3M5"/>
<sequence length="295" mass="32443">MIPGSFPFSRNRGNIVANNQKKPLKMKKSGQTLLGLVVAVALSIGGYYFSQPQPVASHSQVQTVVTSSQEATPSKELAESVLTDSVRAKLGKNIQWNEAGAFIINQNKTNLDADVASLPYADTKTKTVKGREIPTVANALMTKATRQYQKREQTDIDWAPAGWHQVTNLAGEYDHAVDRGHLLGYALIGNLDGFDASMTNPKNIAVQTAWANQARDSFSTGQNYYETLVRKALDKNKRVRYRVTLYYASDEDLVPVGSQIEAKSSDGSLEFNVFVPNVQSGISLDYRTGKVTVHR</sequence>
<dbReference type="EMBL" id="LR134266">
    <property type="protein sequence ID" value="VED66937.1"/>
    <property type="molecule type" value="Genomic_DNA"/>
</dbReference>
<keyword evidence="7" id="KW-1185">Reference proteome</keyword>
<keyword evidence="3" id="KW-0479">Metal-binding</keyword>
<dbReference type="GO" id="GO:0016787">
    <property type="term" value="F:hydrolase activity"/>
    <property type="evidence" value="ECO:0007669"/>
    <property type="project" value="UniProtKB-KW"/>
</dbReference>
<keyword evidence="6" id="KW-0378">Hydrolase</keyword>
<proteinExistence type="inferred from homology"/>
<protein>
    <submittedName>
        <fullName evidence="6">DNA-entry nuclease</fullName>
        <ecNumber evidence="6">3.1.30.-</ecNumber>
    </submittedName>
</protein>
<evidence type="ECO:0000256" key="4">
    <source>
        <dbReference type="ARBA" id="ARBA00022759"/>
    </source>
</evidence>
<dbReference type="InterPro" id="IPR044929">
    <property type="entry name" value="DNA/RNA_non-sp_Endonuclease_sf"/>
</dbReference>
<keyword evidence="4" id="KW-0255">Endonuclease</keyword>
<dbReference type="PROSITE" id="PS01070">
    <property type="entry name" value="NUCLEASE_NON_SPEC"/>
    <property type="match status" value="1"/>
</dbReference>
<evidence type="ECO:0000313" key="6">
    <source>
        <dbReference type="EMBL" id="VED66937.1"/>
    </source>
</evidence>
<dbReference type="KEGG" id="svf:NCTC3166_00750"/>
<reference evidence="6 7" key="1">
    <citation type="submission" date="2018-12" db="EMBL/GenBank/DDBJ databases">
        <authorList>
            <consortium name="Pathogen Informatics"/>
        </authorList>
    </citation>
    <scope>NUCLEOTIDE SEQUENCE [LARGE SCALE GENOMIC DNA]</scope>
    <source>
        <strain evidence="6 7">NCTC3166</strain>
    </source>
</reference>